<dbReference type="Proteomes" id="UP000006671">
    <property type="component" value="Unassembled WGS sequence"/>
</dbReference>
<dbReference type="GO" id="GO:0005525">
    <property type="term" value="F:GTP binding"/>
    <property type="evidence" value="ECO:0007669"/>
    <property type="project" value="UniProtKB-KW"/>
</dbReference>
<gene>
    <name evidence="6" type="ORF">NAEGRDRAFT_74848</name>
</gene>
<dbReference type="PANTHER" id="PTHR10218:SF302">
    <property type="entry name" value="GUANINE NUCLEOTIDE-BINDING PROTEIN ALPHA-5 SUBUNIT"/>
    <property type="match status" value="1"/>
</dbReference>
<dbReference type="GO" id="GO:0007188">
    <property type="term" value="P:adenylate cyclase-modulating G protein-coupled receptor signaling pathway"/>
    <property type="evidence" value="ECO:0007669"/>
    <property type="project" value="TreeGrafter"/>
</dbReference>
<proteinExistence type="predicted"/>
<reference evidence="6 7" key="1">
    <citation type="journal article" date="2010" name="Cell">
        <title>The genome of Naegleria gruberi illuminates early eukaryotic versatility.</title>
        <authorList>
            <person name="Fritz-Laylin L.K."/>
            <person name="Prochnik S.E."/>
            <person name="Ginger M.L."/>
            <person name="Dacks J.B."/>
            <person name="Carpenter M.L."/>
            <person name="Field M.C."/>
            <person name="Kuo A."/>
            <person name="Paredez A."/>
            <person name="Chapman J."/>
            <person name="Pham J."/>
            <person name="Shu S."/>
            <person name="Neupane R."/>
            <person name="Cipriano M."/>
            <person name="Mancuso J."/>
            <person name="Tu H."/>
            <person name="Salamov A."/>
            <person name="Lindquist E."/>
            <person name="Shapiro H."/>
            <person name="Lucas S."/>
            <person name="Grigoriev I.V."/>
            <person name="Cande W.Z."/>
            <person name="Fulton C."/>
            <person name="Rokhsar D.S."/>
            <person name="Dawson S.C."/>
        </authorList>
    </citation>
    <scope>NUCLEOTIDE SEQUENCE [LARGE SCALE GENOMIC DNA]</scope>
    <source>
        <strain evidence="6 7">NEG-M</strain>
    </source>
</reference>
<dbReference type="OrthoDB" id="5817230at2759"/>
<evidence type="ECO:0000256" key="5">
    <source>
        <dbReference type="PIRSR" id="PIRSR601019-1"/>
    </source>
</evidence>
<dbReference type="GO" id="GO:0001664">
    <property type="term" value="F:G protein-coupled receptor binding"/>
    <property type="evidence" value="ECO:0007669"/>
    <property type="project" value="TreeGrafter"/>
</dbReference>
<feature type="binding site" evidence="5">
    <location>
        <begin position="69"/>
        <end position="72"/>
    </location>
    <ligand>
        <name>GTP</name>
        <dbReference type="ChEBI" id="CHEBI:37565"/>
    </ligand>
</feature>
<dbReference type="PRINTS" id="PR00318">
    <property type="entry name" value="GPROTEINA"/>
</dbReference>
<evidence type="ECO:0000256" key="4">
    <source>
        <dbReference type="ARBA" id="ARBA00023224"/>
    </source>
</evidence>
<dbReference type="InterPro" id="IPR001019">
    <property type="entry name" value="Gprotein_alpha_su"/>
</dbReference>
<dbReference type="RefSeq" id="XP_002670217.1">
    <property type="nucleotide sequence ID" value="XM_002670171.1"/>
</dbReference>
<dbReference type="eggNOG" id="KOG0082">
    <property type="taxonomic scope" value="Eukaryota"/>
</dbReference>
<dbReference type="KEGG" id="ngr:NAEGRDRAFT_74848"/>
<dbReference type="PANTHER" id="PTHR10218">
    <property type="entry name" value="GTP-BINDING PROTEIN ALPHA SUBUNIT"/>
    <property type="match status" value="1"/>
</dbReference>
<protein>
    <submittedName>
        <fullName evidence="6">Predicted protein</fullName>
    </submittedName>
</protein>
<keyword evidence="7" id="KW-1185">Reference proteome</keyword>
<keyword evidence="4" id="KW-0807">Transducer</keyword>
<evidence type="ECO:0000313" key="7">
    <source>
        <dbReference type="Proteomes" id="UP000006671"/>
    </source>
</evidence>
<dbReference type="EMBL" id="GG738918">
    <property type="protein sequence ID" value="EFC37473.1"/>
    <property type="molecule type" value="Genomic_DNA"/>
</dbReference>
<dbReference type="Gene3D" id="3.40.50.300">
    <property type="entry name" value="P-loop containing nucleotide triphosphate hydrolases"/>
    <property type="match status" value="1"/>
</dbReference>
<dbReference type="GO" id="GO:0005737">
    <property type="term" value="C:cytoplasm"/>
    <property type="evidence" value="ECO:0007669"/>
    <property type="project" value="TreeGrafter"/>
</dbReference>
<dbReference type="GO" id="GO:0031683">
    <property type="term" value="F:G-protein beta/gamma-subunit complex binding"/>
    <property type="evidence" value="ECO:0007669"/>
    <property type="project" value="InterPro"/>
</dbReference>
<dbReference type="GO" id="GO:0046872">
    <property type="term" value="F:metal ion binding"/>
    <property type="evidence" value="ECO:0007669"/>
    <property type="project" value="UniProtKB-KW"/>
</dbReference>
<dbReference type="InterPro" id="IPR027417">
    <property type="entry name" value="P-loop_NTPase"/>
</dbReference>
<dbReference type="SUPFAM" id="SSF52540">
    <property type="entry name" value="P-loop containing nucleoside triphosphate hydrolases"/>
    <property type="match status" value="1"/>
</dbReference>
<dbReference type="GeneID" id="8861076"/>
<organism evidence="7">
    <name type="scientific">Naegleria gruberi</name>
    <name type="common">Amoeba</name>
    <dbReference type="NCBI Taxonomy" id="5762"/>
    <lineage>
        <taxon>Eukaryota</taxon>
        <taxon>Discoba</taxon>
        <taxon>Heterolobosea</taxon>
        <taxon>Tetramitia</taxon>
        <taxon>Eutetramitia</taxon>
        <taxon>Vahlkampfiidae</taxon>
        <taxon>Naegleria</taxon>
    </lineage>
</organism>
<dbReference type="GO" id="GO:0005834">
    <property type="term" value="C:heterotrimeric G-protein complex"/>
    <property type="evidence" value="ECO:0007669"/>
    <property type="project" value="TreeGrafter"/>
</dbReference>
<keyword evidence="3 5" id="KW-0342">GTP-binding</keyword>
<evidence type="ECO:0000313" key="6">
    <source>
        <dbReference type="EMBL" id="EFC37473.1"/>
    </source>
</evidence>
<keyword evidence="2 5" id="KW-0547">Nucleotide-binding</keyword>
<dbReference type="STRING" id="5762.D2W0G4"/>
<evidence type="ECO:0000256" key="1">
    <source>
        <dbReference type="ARBA" id="ARBA00022723"/>
    </source>
</evidence>
<dbReference type="SMART" id="SM00275">
    <property type="entry name" value="G_alpha"/>
    <property type="match status" value="1"/>
</dbReference>
<sequence length="179" mass="20781">MGGSRHERKKWIHQFNSADVILFVVSLSEFDTNCFEDGETPRWKESFDIFMNLLYNPSFAKLPFVLLFNKKDVLEQKLVNQSFASHFDDFPSDKNGQNIDDCIQFIVDKYSSSVKTRQLLLNPGECCVDPNDENAGPSMLVRVLNAFDENNLLTVFKDITEYSIREHQRRYLQALVQSK</sequence>
<dbReference type="InParanoid" id="D2W0G4"/>
<dbReference type="PROSITE" id="PS51882">
    <property type="entry name" value="G_ALPHA"/>
    <property type="match status" value="1"/>
</dbReference>
<dbReference type="Pfam" id="PF00503">
    <property type="entry name" value="G-alpha"/>
    <property type="match status" value="1"/>
</dbReference>
<dbReference type="VEuPathDB" id="AmoebaDB:NAEGRDRAFT_74848"/>
<dbReference type="AlphaFoldDB" id="D2W0G4"/>
<dbReference type="OMA" id="YICATRS"/>
<dbReference type="FunFam" id="3.40.50.300:FF:000692">
    <property type="entry name" value="Guanine nucleotide-binding protein subunit alpha"/>
    <property type="match status" value="1"/>
</dbReference>
<accession>D2W0G4</accession>
<evidence type="ECO:0000256" key="3">
    <source>
        <dbReference type="ARBA" id="ARBA00023134"/>
    </source>
</evidence>
<dbReference type="GO" id="GO:0003924">
    <property type="term" value="F:GTPase activity"/>
    <property type="evidence" value="ECO:0007669"/>
    <property type="project" value="InterPro"/>
</dbReference>
<evidence type="ECO:0000256" key="2">
    <source>
        <dbReference type="ARBA" id="ARBA00022741"/>
    </source>
</evidence>
<keyword evidence="1" id="KW-0479">Metal-binding</keyword>
<name>D2W0G4_NAEGR</name>